<protein>
    <submittedName>
        <fullName evidence="2">Uncharacterized protein</fullName>
    </submittedName>
</protein>
<comment type="caution">
    <text evidence="2">The sequence shown here is derived from an EMBL/GenBank/DDBJ whole genome shotgun (WGS) entry which is preliminary data.</text>
</comment>
<organism evidence="2 3">
    <name type="scientific">Kingdonia uniflora</name>
    <dbReference type="NCBI Taxonomy" id="39325"/>
    <lineage>
        <taxon>Eukaryota</taxon>
        <taxon>Viridiplantae</taxon>
        <taxon>Streptophyta</taxon>
        <taxon>Embryophyta</taxon>
        <taxon>Tracheophyta</taxon>
        <taxon>Spermatophyta</taxon>
        <taxon>Magnoliopsida</taxon>
        <taxon>Ranunculales</taxon>
        <taxon>Circaeasteraceae</taxon>
        <taxon>Kingdonia</taxon>
    </lineage>
</organism>
<gene>
    <name evidence="2" type="ORF">GIB67_026002</name>
</gene>
<evidence type="ECO:0000313" key="3">
    <source>
        <dbReference type="Proteomes" id="UP000541444"/>
    </source>
</evidence>
<name>A0A7J7M2S1_9MAGN</name>
<dbReference type="AlphaFoldDB" id="A0A7J7M2S1"/>
<dbReference type="EMBL" id="JACGCM010001798">
    <property type="protein sequence ID" value="KAF6149146.1"/>
    <property type="molecule type" value="Genomic_DNA"/>
</dbReference>
<feature type="region of interest" description="Disordered" evidence="1">
    <location>
        <begin position="25"/>
        <end position="57"/>
    </location>
</feature>
<sequence>METTRFSPSCLEEYTVEERIITRWNPEQRREDQPIVNAESRTPQASPASSPRADSRTLAAKEEIKISVNEENEPPQLPVLPNT</sequence>
<accession>A0A7J7M2S1</accession>
<evidence type="ECO:0000256" key="1">
    <source>
        <dbReference type="SAM" id="MobiDB-lite"/>
    </source>
</evidence>
<keyword evidence="3" id="KW-1185">Reference proteome</keyword>
<feature type="compositionally biased region" description="Low complexity" evidence="1">
    <location>
        <begin position="40"/>
        <end position="52"/>
    </location>
</feature>
<reference evidence="2 3" key="1">
    <citation type="journal article" date="2020" name="IScience">
        <title>Genome Sequencing of the Endangered Kingdonia uniflora (Circaeasteraceae, Ranunculales) Reveals Potential Mechanisms of Evolutionary Specialization.</title>
        <authorList>
            <person name="Sun Y."/>
            <person name="Deng T."/>
            <person name="Zhang A."/>
            <person name="Moore M.J."/>
            <person name="Landis J.B."/>
            <person name="Lin N."/>
            <person name="Zhang H."/>
            <person name="Zhang X."/>
            <person name="Huang J."/>
            <person name="Zhang X."/>
            <person name="Sun H."/>
            <person name="Wang H."/>
        </authorList>
    </citation>
    <scope>NUCLEOTIDE SEQUENCE [LARGE SCALE GENOMIC DNA]</scope>
    <source>
        <strain evidence="2">TB1705</strain>
        <tissue evidence="2">Leaf</tissue>
    </source>
</reference>
<proteinExistence type="predicted"/>
<evidence type="ECO:0000313" key="2">
    <source>
        <dbReference type="EMBL" id="KAF6149146.1"/>
    </source>
</evidence>
<dbReference type="Proteomes" id="UP000541444">
    <property type="component" value="Unassembled WGS sequence"/>
</dbReference>